<dbReference type="OrthoDB" id="4557435at2"/>
<sequence>MGDPYKDKMFKSNPYAKKKPLKGNLVVVLDGKYENRGLNLIQQPSRCLAANDVHEMILTDEDKKPGEVVNKIAYIGFFAVKESAVIVAGDEVKINGEIIGKIAGFDETHMPNHYNIVIYGKDRISGNERNLNLDDEVIIG</sequence>
<evidence type="ECO:0000259" key="1">
    <source>
        <dbReference type="Pfam" id="PF21891"/>
    </source>
</evidence>
<dbReference type="RefSeq" id="WP_059033959.1">
    <property type="nucleotide sequence ID" value="NZ_BSDN01000004.1"/>
</dbReference>
<protein>
    <recommendedName>
        <fullName evidence="1">DUF6917 domain-containing protein</fullName>
    </recommendedName>
</protein>
<dbReference type="AlphaFoldDB" id="A0A0U9HPT6"/>
<dbReference type="Pfam" id="PF21891">
    <property type="entry name" value="DUF6917"/>
    <property type="match status" value="1"/>
</dbReference>
<name>A0A0U9HPT6_9FIRM</name>
<dbReference type="InterPro" id="IPR054210">
    <property type="entry name" value="DUF6917"/>
</dbReference>
<keyword evidence="3" id="KW-1185">Reference proteome</keyword>
<evidence type="ECO:0000313" key="3">
    <source>
        <dbReference type="Proteomes" id="UP000062160"/>
    </source>
</evidence>
<dbReference type="EMBL" id="DF977003">
    <property type="protein sequence ID" value="GAQ26143.1"/>
    <property type="molecule type" value="Genomic_DNA"/>
</dbReference>
<accession>A0A0U9HPT6</accession>
<dbReference type="STRING" id="224999.GCA_001485475_02182"/>
<dbReference type="Proteomes" id="UP000062160">
    <property type="component" value="Unassembled WGS sequence"/>
</dbReference>
<gene>
    <name evidence="2" type="ORF">TSYNT_9402</name>
</gene>
<feature type="domain" description="DUF6917" evidence="1">
    <location>
        <begin position="15"/>
        <end position="139"/>
    </location>
</feature>
<evidence type="ECO:0000313" key="2">
    <source>
        <dbReference type="EMBL" id="GAQ26143.1"/>
    </source>
</evidence>
<reference evidence="2" key="1">
    <citation type="journal article" date="2016" name="Genome Announc.">
        <title>Draft Genome Sequence of the Syntrophic Lactate-Degrading Bacterium Tepidanaerobacter syntrophicus JLT.</title>
        <authorList>
            <person name="Matsuura N."/>
            <person name="Ohashi A."/>
            <person name="Tourlousse D.M."/>
            <person name="Sekiguchi Y."/>
        </authorList>
    </citation>
    <scope>NUCLEOTIDE SEQUENCE [LARGE SCALE GENOMIC DNA]</scope>
    <source>
        <strain evidence="2">JL</strain>
    </source>
</reference>
<proteinExistence type="predicted"/>
<organism evidence="2">
    <name type="scientific">Tepidanaerobacter syntrophicus</name>
    <dbReference type="NCBI Taxonomy" id="224999"/>
    <lineage>
        <taxon>Bacteria</taxon>
        <taxon>Bacillati</taxon>
        <taxon>Bacillota</taxon>
        <taxon>Clostridia</taxon>
        <taxon>Thermosediminibacterales</taxon>
        <taxon>Tepidanaerobacteraceae</taxon>
        <taxon>Tepidanaerobacter</taxon>
    </lineage>
</organism>